<evidence type="ECO:0000259" key="1">
    <source>
        <dbReference type="PROSITE" id="PS51340"/>
    </source>
</evidence>
<protein>
    <recommendedName>
        <fullName evidence="1">MOSC domain-containing protein</fullName>
    </recommendedName>
</protein>
<dbReference type="SUPFAM" id="SSF50800">
    <property type="entry name" value="PK beta-barrel domain-like"/>
    <property type="match status" value="1"/>
</dbReference>
<sequence length="271" mass="28371">MPTLAALLRYPVKSARAERLSSAAVDAEGLRWDRQWACLDAVDGTVGSAKHPGRWAWLLEVGATTSDTGEVVLQVAGSSVVAGTPAADTALTALVGRPVRLTTTPPATPRLHRQVPDDPDLIPEWMADVEPGSEVLSDVPGARAGRFVDFGALHLVTTGALAQLASQAGRADVDPVRFRPNLVIDAPRDPEPGERLRVGDLVLQVASPTVRCVVPGLDPTGATPPDRELLATVARHHRRVVPGVGRGACFGVYAEVLEPGSVVVGDPVLSG</sequence>
<feature type="domain" description="MOSC" evidence="1">
    <location>
        <begin position="129"/>
        <end position="271"/>
    </location>
</feature>
<dbReference type="InterPro" id="IPR005302">
    <property type="entry name" value="MoCF_Sase_C"/>
</dbReference>
<proteinExistence type="predicted"/>
<gene>
    <name evidence="2" type="ORF">EV189_3637</name>
</gene>
<dbReference type="Proteomes" id="UP000293638">
    <property type="component" value="Unassembled WGS sequence"/>
</dbReference>
<dbReference type="GO" id="GO:0003824">
    <property type="term" value="F:catalytic activity"/>
    <property type="evidence" value="ECO:0007669"/>
    <property type="project" value="InterPro"/>
</dbReference>
<evidence type="ECO:0000313" key="3">
    <source>
        <dbReference type="Proteomes" id="UP000293638"/>
    </source>
</evidence>
<dbReference type="Gene3D" id="2.40.33.20">
    <property type="entry name" value="PK beta-barrel domain-like"/>
    <property type="match status" value="1"/>
</dbReference>
<organism evidence="2 3">
    <name type="scientific">Motilibacter rhizosphaerae</name>
    <dbReference type="NCBI Taxonomy" id="598652"/>
    <lineage>
        <taxon>Bacteria</taxon>
        <taxon>Bacillati</taxon>
        <taxon>Actinomycetota</taxon>
        <taxon>Actinomycetes</taxon>
        <taxon>Motilibacterales</taxon>
        <taxon>Motilibacteraceae</taxon>
        <taxon>Motilibacter</taxon>
    </lineage>
</organism>
<dbReference type="InterPro" id="IPR011037">
    <property type="entry name" value="Pyrv_Knase-like_insert_dom_sf"/>
</dbReference>
<dbReference type="GO" id="GO:0030170">
    <property type="term" value="F:pyridoxal phosphate binding"/>
    <property type="evidence" value="ECO:0007669"/>
    <property type="project" value="InterPro"/>
</dbReference>
<accession>A0A4Q7NB51</accession>
<dbReference type="EMBL" id="SGXD01000005">
    <property type="protein sequence ID" value="RZS80156.1"/>
    <property type="molecule type" value="Genomic_DNA"/>
</dbReference>
<dbReference type="InterPro" id="IPR005303">
    <property type="entry name" value="MOCOS_middle"/>
</dbReference>
<dbReference type="Pfam" id="PF03473">
    <property type="entry name" value="MOSC"/>
    <property type="match status" value="1"/>
</dbReference>
<comment type="caution">
    <text evidence="2">The sequence shown here is derived from an EMBL/GenBank/DDBJ whole genome shotgun (WGS) entry which is preliminary data.</text>
</comment>
<keyword evidence="3" id="KW-1185">Reference proteome</keyword>
<dbReference type="Pfam" id="PF03476">
    <property type="entry name" value="MOSC_N"/>
    <property type="match status" value="1"/>
</dbReference>
<dbReference type="OrthoDB" id="9793178at2"/>
<dbReference type="GO" id="GO:0030151">
    <property type="term" value="F:molybdenum ion binding"/>
    <property type="evidence" value="ECO:0007669"/>
    <property type="project" value="InterPro"/>
</dbReference>
<dbReference type="RefSeq" id="WP_130494358.1">
    <property type="nucleotide sequence ID" value="NZ_SGXD01000005.1"/>
</dbReference>
<reference evidence="2 3" key="1">
    <citation type="submission" date="2019-02" db="EMBL/GenBank/DDBJ databases">
        <title>Genomic Encyclopedia of Type Strains, Phase IV (KMG-IV): sequencing the most valuable type-strain genomes for metagenomic binning, comparative biology and taxonomic classification.</title>
        <authorList>
            <person name="Goeker M."/>
        </authorList>
    </citation>
    <scope>NUCLEOTIDE SEQUENCE [LARGE SCALE GENOMIC DNA]</scope>
    <source>
        <strain evidence="2 3">DSM 45622</strain>
    </source>
</reference>
<name>A0A4Q7NB51_9ACTN</name>
<dbReference type="AlphaFoldDB" id="A0A4Q7NB51"/>
<evidence type="ECO:0000313" key="2">
    <source>
        <dbReference type="EMBL" id="RZS80156.1"/>
    </source>
</evidence>
<dbReference type="PROSITE" id="PS51340">
    <property type="entry name" value="MOSC"/>
    <property type="match status" value="1"/>
</dbReference>